<sequence>MENIDVLVQLLTDRVLDSLELRTTGEEIYFLGCDSTKTFLQDQGYQLTIIPSQAKTFVLEEISLNSILRIANLSPIGSLEEAIFKGLFEGKTVLVADRIFDIAKYNDAAKSAFLRKISQQKDVLESYGFTFYKEGQLARCLGPSPSRVGNSLIENQTNLTRKMGKILITEAKLQEKGLSEGDSFKIEANMIVTALAKDYLKRHKINIL</sequence>
<proteinExistence type="predicted"/>
<dbReference type="PIRSF" id="PIRSF034981">
    <property type="entry name" value="Eut_put"/>
    <property type="match status" value="1"/>
</dbReference>
<accession>A0A0E4H678</accession>
<dbReference type="AlphaFoldDB" id="A0A0E4H678"/>
<dbReference type="Proteomes" id="UP000198604">
    <property type="component" value="Unassembled WGS sequence"/>
</dbReference>
<name>A0A0E4H678_9STRE</name>
<dbReference type="OrthoDB" id="6197337at2"/>
<protein>
    <recommendedName>
        <fullName evidence="3">Ethanolamine utilization protein</fullName>
    </recommendedName>
</protein>
<evidence type="ECO:0008006" key="3">
    <source>
        <dbReference type="Google" id="ProtNLM"/>
    </source>
</evidence>
<dbReference type="InterPro" id="IPR013372">
    <property type="entry name" value="Eut_put"/>
</dbReference>
<evidence type="ECO:0000313" key="2">
    <source>
        <dbReference type="Proteomes" id="UP000198604"/>
    </source>
</evidence>
<gene>
    <name evidence="1" type="ORF">BN1356_01934</name>
</gene>
<dbReference type="RefSeq" id="WP_093651128.1">
    <property type="nucleotide sequence ID" value="NZ_CTEN01000004.1"/>
</dbReference>
<organism evidence="1 2">
    <name type="scientific">Streptococcus varani</name>
    <dbReference type="NCBI Taxonomy" id="1608583"/>
    <lineage>
        <taxon>Bacteria</taxon>
        <taxon>Bacillati</taxon>
        <taxon>Bacillota</taxon>
        <taxon>Bacilli</taxon>
        <taxon>Lactobacillales</taxon>
        <taxon>Streptococcaceae</taxon>
        <taxon>Streptococcus</taxon>
    </lineage>
</organism>
<dbReference type="STRING" id="1608583.BN1356_01934"/>
<keyword evidence="2" id="KW-1185">Reference proteome</keyword>
<dbReference type="EMBL" id="CTEN01000004">
    <property type="protein sequence ID" value="CQR25592.1"/>
    <property type="molecule type" value="Genomic_DNA"/>
</dbReference>
<evidence type="ECO:0000313" key="1">
    <source>
        <dbReference type="EMBL" id="CQR25592.1"/>
    </source>
</evidence>
<reference evidence="2" key="1">
    <citation type="submission" date="2015-03" db="EMBL/GenBank/DDBJ databases">
        <authorList>
            <person name="Urmite Genomes"/>
        </authorList>
    </citation>
    <scope>NUCLEOTIDE SEQUENCE [LARGE SCALE GENOMIC DNA]</scope>
    <source>
        <strain evidence="2">FF10</strain>
    </source>
</reference>